<dbReference type="OrthoDB" id="2142040at2759"/>
<dbReference type="SUPFAM" id="SSF53300">
    <property type="entry name" value="vWA-like"/>
    <property type="match status" value="1"/>
</dbReference>
<dbReference type="Proteomes" id="UP000027265">
    <property type="component" value="Unassembled WGS sequence"/>
</dbReference>
<gene>
    <name evidence="2" type="ORF">JAAARDRAFT_52188</name>
</gene>
<dbReference type="InParanoid" id="A0A067QNI8"/>
<dbReference type="Pfam" id="PF00092">
    <property type="entry name" value="VWA"/>
    <property type="match status" value="1"/>
</dbReference>
<reference evidence="3" key="1">
    <citation type="journal article" date="2014" name="Proc. Natl. Acad. Sci. U.S.A.">
        <title>Extensive sampling of basidiomycete genomes demonstrates inadequacy of the white-rot/brown-rot paradigm for wood decay fungi.</title>
        <authorList>
            <person name="Riley R."/>
            <person name="Salamov A.A."/>
            <person name="Brown D.W."/>
            <person name="Nagy L.G."/>
            <person name="Floudas D."/>
            <person name="Held B.W."/>
            <person name="Levasseur A."/>
            <person name="Lombard V."/>
            <person name="Morin E."/>
            <person name="Otillar R."/>
            <person name="Lindquist E.A."/>
            <person name="Sun H."/>
            <person name="LaButti K.M."/>
            <person name="Schmutz J."/>
            <person name="Jabbour D."/>
            <person name="Luo H."/>
            <person name="Baker S.E."/>
            <person name="Pisabarro A.G."/>
            <person name="Walton J.D."/>
            <person name="Blanchette R.A."/>
            <person name="Henrissat B."/>
            <person name="Martin F."/>
            <person name="Cullen D."/>
            <person name="Hibbett D.S."/>
            <person name="Grigoriev I.V."/>
        </authorList>
    </citation>
    <scope>NUCLEOTIDE SEQUENCE [LARGE SCALE GENOMIC DNA]</scope>
    <source>
        <strain evidence="3">MUCL 33604</strain>
    </source>
</reference>
<dbReference type="STRING" id="933084.A0A067QNI8"/>
<protein>
    <recommendedName>
        <fullName evidence="1">VWFA domain-containing protein</fullName>
    </recommendedName>
</protein>
<name>A0A067QNI8_9AGAM</name>
<dbReference type="SMART" id="SM00327">
    <property type="entry name" value="VWA"/>
    <property type="match status" value="1"/>
</dbReference>
<dbReference type="AlphaFoldDB" id="A0A067QNI8"/>
<dbReference type="HOGENOM" id="CLU_040578_2_0_1"/>
<dbReference type="PANTHER" id="PTHR34706:SF1">
    <property type="entry name" value="VWFA DOMAIN-CONTAINING PROTEIN"/>
    <property type="match status" value="1"/>
</dbReference>
<dbReference type="PANTHER" id="PTHR34706">
    <property type="entry name" value="SLR1338 PROTEIN"/>
    <property type="match status" value="1"/>
</dbReference>
<dbReference type="InterPro" id="IPR036465">
    <property type="entry name" value="vWFA_dom_sf"/>
</dbReference>
<accession>A0A067QNI8</accession>
<feature type="domain" description="VWFA" evidence="1">
    <location>
        <begin position="29"/>
        <end position="225"/>
    </location>
</feature>
<dbReference type="Gene3D" id="3.40.50.410">
    <property type="entry name" value="von Willebrand factor, type A domain"/>
    <property type="match status" value="1"/>
</dbReference>
<organism evidence="2 3">
    <name type="scientific">Jaapia argillacea MUCL 33604</name>
    <dbReference type="NCBI Taxonomy" id="933084"/>
    <lineage>
        <taxon>Eukaryota</taxon>
        <taxon>Fungi</taxon>
        <taxon>Dikarya</taxon>
        <taxon>Basidiomycota</taxon>
        <taxon>Agaricomycotina</taxon>
        <taxon>Agaricomycetes</taxon>
        <taxon>Agaricomycetidae</taxon>
        <taxon>Jaapiales</taxon>
        <taxon>Jaapiaceae</taxon>
        <taxon>Jaapia</taxon>
    </lineage>
</organism>
<evidence type="ECO:0000313" key="2">
    <source>
        <dbReference type="EMBL" id="KDQ64206.1"/>
    </source>
</evidence>
<evidence type="ECO:0000259" key="1">
    <source>
        <dbReference type="PROSITE" id="PS50234"/>
    </source>
</evidence>
<evidence type="ECO:0000313" key="3">
    <source>
        <dbReference type="Proteomes" id="UP000027265"/>
    </source>
</evidence>
<proteinExistence type="predicted"/>
<dbReference type="InterPro" id="IPR002035">
    <property type="entry name" value="VWF_A"/>
</dbReference>
<dbReference type="EMBL" id="KL197709">
    <property type="protein sequence ID" value="KDQ64206.1"/>
    <property type="molecule type" value="Genomic_DNA"/>
</dbReference>
<keyword evidence="3" id="KW-1185">Reference proteome</keyword>
<dbReference type="PROSITE" id="PS50234">
    <property type="entry name" value="VWFA"/>
    <property type="match status" value="1"/>
</dbReference>
<sequence>MSLVPAPRSNVPVRRNSVENALETLRRYNTVFIVDDSSSMDGSRWSEARDALATLAHIASEYDADGIDVCFLNDDRVGVNMRSAVSVKRLFDSVVPIGTTPIGEKMEELLLDYLEQLEAAKDKHDAGDAYALKEVRPVNFIIITDGAPTDDPEAVIVAAARRLDARHFPLNQVGIQFVQIGDSQEATEFLRELDDGLANTHGIRDMVDTTPFSGASLDGEILTKILLGGINRRVDRRGARSVMV</sequence>